<dbReference type="SUPFAM" id="SSF141072">
    <property type="entry name" value="CalX-like"/>
    <property type="match status" value="4"/>
</dbReference>
<dbReference type="SMART" id="SM00237">
    <property type="entry name" value="Calx_beta"/>
    <property type="match status" value="4"/>
</dbReference>
<evidence type="ECO:0000313" key="6">
    <source>
        <dbReference type="EMBL" id="MFC5650063.1"/>
    </source>
</evidence>
<protein>
    <submittedName>
        <fullName evidence="6">Calx-beta domain-containing protein</fullName>
    </submittedName>
</protein>
<evidence type="ECO:0000259" key="5">
    <source>
        <dbReference type="SMART" id="SM00237"/>
    </source>
</evidence>
<dbReference type="EMBL" id="JBHSOW010000044">
    <property type="protein sequence ID" value="MFC5650063.1"/>
    <property type="molecule type" value="Genomic_DNA"/>
</dbReference>
<keyword evidence="2" id="KW-0677">Repeat</keyword>
<feature type="domain" description="Calx-beta" evidence="5">
    <location>
        <begin position="283"/>
        <end position="379"/>
    </location>
</feature>
<dbReference type="InterPro" id="IPR051171">
    <property type="entry name" value="CaCA"/>
</dbReference>
<accession>A0ABW0VX75</accession>
<keyword evidence="7" id="KW-1185">Reference proteome</keyword>
<dbReference type="InterPro" id="IPR038081">
    <property type="entry name" value="CalX-like_sf"/>
</dbReference>
<reference evidence="7" key="1">
    <citation type="journal article" date="2019" name="Int. J. Syst. Evol. Microbiol.">
        <title>The Global Catalogue of Microorganisms (GCM) 10K type strain sequencing project: providing services to taxonomists for standard genome sequencing and annotation.</title>
        <authorList>
            <consortium name="The Broad Institute Genomics Platform"/>
            <consortium name="The Broad Institute Genome Sequencing Center for Infectious Disease"/>
            <person name="Wu L."/>
            <person name="Ma J."/>
        </authorList>
    </citation>
    <scope>NUCLEOTIDE SEQUENCE [LARGE SCALE GENOMIC DNA]</scope>
    <source>
        <strain evidence="7">CGMCC 1.3240</strain>
    </source>
</reference>
<keyword evidence="3" id="KW-0106">Calcium</keyword>
<name>A0ABW0VX75_9BACL</name>
<evidence type="ECO:0000256" key="4">
    <source>
        <dbReference type="ARBA" id="ARBA00023065"/>
    </source>
</evidence>
<evidence type="ECO:0000256" key="2">
    <source>
        <dbReference type="ARBA" id="ARBA00022737"/>
    </source>
</evidence>
<organism evidence="6 7">
    <name type="scientific">Paenibacillus solisilvae</name>
    <dbReference type="NCBI Taxonomy" id="2486751"/>
    <lineage>
        <taxon>Bacteria</taxon>
        <taxon>Bacillati</taxon>
        <taxon>Bacillota</taxon>
        <taxon>Bacilli</taxon>
        <taxon>Bacillales</taxon>
        <taxon>Paenibacillaceae</taxon>
        <taxon>Paenibacillus</taxon>
    </lineage>
</organism>
<dbReference type="Gene3D" id="2.60.40.2030">
    <property type="match status" value="4"/>
</dbReference>
<feature type="domain" description="Calx-beta" evidence="5">
    <location>
        <begin position="393"/>
        <end position="491"/>
    </location>
</feature>
<dbReference type="InterPro" id="IPR003644">
    <property type="entry name" value="Calx_beta"/>
</dbReference>
<dbReference type="PANTHER" id="PTHR11878:SF65">
    <property type="entry name" value="NA_CA-EXCHANGE PROTEIN, ISOFORM G"/>
    <property type="match status" value="1"/>
</dbReference>
<evidence type="ECO:0000256" key="1">
    <source>
        <dbReference type="ARBA" id="ARBA00022729"/>
    </source>
</evidence>
<keyword evidence="1" id="KW-0732">Signal</keyword>
<feature type="domain" description="Calx-beta" evidence="5">
    <location>
        <begin position="28"/>
        <end position="129"/>
    </location>
</feature>
<keyword evidence="4" id="KW-0406">Ion transport</keyword>
<dbReference type="PANTHER" id="PTHR11878">
    <property type="entry name" value="SODIUM/CALCIUM EXCHANGER"/>
    <property type="match status" value="1"/>
</dbReference>
<evidence type="ECO:0000256" key="3">
    <source>
        <dbReference type="ARBA" id="ARBA00022837"/>
    </source>
</evidence>
<evidence type="ECO:0000313" key="7">
    <source>
        <dbReference type="Proteomes" id="UP001596047"/>
    </source>
</evidence>
<sequence length="519" mass="56563">MSLRRIKRSICLMGVFILIASFLPSFPSKAHAALGDRFMFSSPIYGVNESDGSITLTVIRKDHIEEGAIVHFGVGYAGSRPAEPGKDYDAKASTGSLTFAAGQDTKTITIPIFEDNIAESYESGFLQYDAEPFSIELYQTEAGFAVADTWVYIWDNDNGKPEPAGTLLLSSFISVGEADGFASVYVWRLRGSSGEVNVDYEAAVATKPSSYGSPASANEDFTPVSGTLTFADGEWWKRIDVPIINDSIDEGSELFNVVLRNPTGGAVVDTRWEALVVIANGKSSVPQEVPNTISFINNDLDVMEQEGSSLIKITRDYPTNDTITIDYATSDYNARSGSDYEAVSGKLTFGPGETVKTILVPIKEDDLLENDEYFVITIGNPVGGKGYIPQHEIHVKIVDNERATVSFTKRVYNAIEEQKKAQLTVIRTGSTIGAVSVSLVYESGTAQYGKDLYQAPQVVTFKAGETEKVIDIPLIDDGLREYKESFKVRLSDPSPTDSVTIGIPAAEVFIFDEDHLPRS</sequence>
<dbReference type="RefSeq" id="WP_379188616.1">
    <property type="nucleotide sequence ID" value="NZ_JBHSOW010000044.1"/>
</dbReference>
<dbReference type="Proteomes" id="UP001596047">
    <property type="component" value="Unassembled WGS sequence"/>
</dbReference>
<proteinExistence type="predicted"/>
<comment type="caution">
    <text evidence="6">The sequence shown here is derived from an EMBL/GenBank/DDBJ whole genome shotgun (WGS) entry which is preliminary data.</text>
</comment>
<keyword evidence="4" id="KW-0813">Transport</keyword>
<feature type="domain" description="Calx-beta" evidence="5">
    <location>
        <begin position="149"/>
        <end position="260"/>
    </location>
</feature>
<gene>
    <name evidence="6" type="ORF">ACFPYJ_13215</name>
</gene>
<dbReference type="Pfam" id="PF03160">
    <property type="entry name" value="Calx-beta"/>
    <property type="match status" value="3"/>
</dbReference>